<keyword evidence="1" id="KW-0472">Membrane</keyword>
<proteinExistence type="predicted"/>
<feature type="transmembrane region" description="Helical" evidence="1">
    <location>
        <begin position="73"/>
        <end position="93"/>
    </location>
</feature>
<gene>
    <name evidence="2" type="ORF">BOKJ2_LOCUS10788</name>
</gene>
<dbReference type="EMBL" id="CAJFDH010000005">
    <property type="protein sequence ID" value="CAD5224018.1"/>
    <property type="molecule type" value="Genomic_DNA"/>
</dbReference>
<dbReference type="Proteomes" id="UP000783686">
    <property type="component" value="Unassembled WGS sequence"/>
</dbReference>
<evidence type="ECO:0000313" key="3">
    <source>
        <dbReference type="Proteomes" id="UP000614601"/>
    </source>
</evidence>
<dbReference type="Proteomes" id="UP000614601">
    <property type="component" value="Unassembled WGS sequence"/>
</dbReference>
<keyword evidence="1" id="KW-1133">Transmembrane helix</keyword>
<keyword evidence="3" id="KW-1185">Reference proteome</keyword>
<sequence>MSVDAEIQKVQDALARVHQTFYDLAFGMKNITAELDAKLSVFNQEVQGVEHEVALVRSGVLTVTDSFPNRTSYMVILLVIDFIIWILAGFLLYKIVQNCRFGPKNSTKMISKYEKLMNKQDKKDTVPVYSPPPEYYAITVDMDDEMEVPPSEYQNEGRHWNILMPKTFWKKNVPVDAV</sequence>
<comment type="caution">
    <text evidence="2">The sequence shown here is derived from an EMBL/GenBank/DDBJ whole genome shotgun (WGS) entry which is preliminary data.</text>
</comment>
<dbReference type="AlphaFoldDB" id="A0A811L9R1"/>
<reference evidence="2" key="1">
    <citation type="submission" date="2020-09" db="EMBL/GenBank/DDBJ databases">
        <authorList>
            <person name="Kikuchi T."/>
        </authorList>
    </citation>
    <scope>NUCLEOTIDE SEQUENCE</scope>
    <source>
        <strain evidence="2">SH1</strain>
    </source>
</reference>
<evidence type="ECO:0000313" key="2">
    <source>
        <dbReference type="EMBL" id="CAD5224018.1"/>
    </source>
</evidence>
<dbReference type="EMBL" id="CAJFCW020000005">
    <property type="protein sequence ID" value="CAG9119402.1"/>
    <property type="molecule type" value="Genomic_DNA"/>
</dbReference>
<protein>
    <submittedName>
        <fullName evidence="2">Uncharacterized protein</fullName>
    </submittedName>
</protein>
<organism evidence="2 3">
    <name type="scientific">Bursaphelenchus okinawaensis</name>
    <dbReference type="NCBI Taxonomy" id="465554"/>
    <lineage>
        <taxon>Eukaryota</taxon>
        <taxon>Metazoa</taxon>
        <taxon>Ecdysozoa</taxon>
        <taxon>Nematoda</taxon>
        <taxon>Chromadorea</taxon>
        <taxon>Rhabditida</taxon>
        <taxon>Tylenchina</taxon>
        <taxon>Tylenchomorpha</taxon>
        <taxon>Aphelenchoidea</taxon>
        <taxon>Aphelenchoididae</taxon>
        <taxon>Bursaphelenchus</taxon>
    </lineage>
</organism>
<accession>A0A811L9R1</accession>
<name>A0A811L9R1_9BILA</name>
<keyword evidence="1" id="KW-0812">Transmembrane</keyword>
<evidence type="ECO:0000256" key="1">
    <source>
        <dbReference type="SAM" id="Phobius"/>
    </source>
</evidence>
<dbReference type="OrthoDB" id="5792205at2759"/>